<organism evidence="1 2">
    <name type="scientific">Gossypium australe</name>
    <dbReference type="NCBI Taxonomy" id="47621"/>
    <lineage>
        <taxon>Eukaryota</taxon>
        <taxon>Viridiplantae</taxon>
        <taxon>Streptophyta</taxon>
        <taxon>Embryophyta</taxon>
        <taxon>Tracheophyta</taxon>
        <taxon>Spermatophyta</taxon>
        <taxon>Magnoliopsida</taxon>
        <taxon>eudicotyledons</taxon>
        <taxon>Gunneridae</taxon>
        <taxon>Pentapetalae</taxon>
        <taxon>rosids</taxon>
        <taxon>malvids</taxon>
        <taxon>Malvales</taxon>
        <taxon>Malvaceae</taxon>
        <taxon>Malvoideae</taxon>
        <taxon>Gossypium</taxon>
    </lineage>
</organism>
<accession>A0A5B6WVR5</accession>
<dbReference type="EMBL" id="SMMG02000002">
    <property type="protein sequence ID" value="KAA3484895.1"/>
    <property type="molecule type" value="Genomic_DNA"/>
</dbReference>
<protein>
    <submittedName>
        <fullName evidence="1">Uncharacterized protein</fullName>
    </submittedName>
</protein>
<sequence>MSSSFQQPKVHLLQPPCPLNPDLILPGYSECMQALPPQKLKAASKLISQTGVSAVLIYPTPSVEQTPPISTPDSRYVETWTMGFSGSV</sequence>
<evidence type="ECO:0000313" key="2">
    <source>
        <dbReference type="Proteomes" id="UP000325315"/>
    </source>
</evidence>
<reference evidence="2" key="1">
    <citation type="journal article" date="2019" name="Plant Biotechnol. J.">
        <title>Genome sequencing of the Australian wild diploid species Gossypium australe highlights disease resistance and delayed gland morphogenesis.</title>
        <authorList>
            <person name="Cai Y."/>
            <person name="Cai X."/>
            <person name="Wang Q."/>
            <person name="Wang P."/>
            <person name="Zhang Y."/>
            <person name="Cai C."/>
            <person name="Xu Y."/>
            <person name="Wang K."/>
            <person name="Zhou Z."/>
            <person name="Wang C."/>
            <person name="Geng S."/>
            <person name="Li B."/>
            <person name="Dong Q."/>
            <person name="Hou Y."/>
            <person name="Wang H."/>
            <person name="Ai P."/>
            <person name="Liu Z."/>
            <person name="Yi F."/>
            <person name="Sun M."/>
            <person name="An G."/>
            <person name="Cheng J."/>
            <person name="Zhang Y."/>
            <person name="Shi Q."/>
            <person name="Xie Y."/>
            <person name="Shi X."/>
            <person name="Chang Y."/>
            <person name="Huang F."/>
            <person name="Chen Y."/>
            <person name="Hong S."/>
            <person name="Mi L."/>
            <person name="Sun Q."/>
            <person name="Zhang L."/>
            <person name="Zhou B."/>
            <person name="Peng R."/>
            <person name="Zhang X."/>
            <person name="Liu F."/>
        </authorList>
    </citation>
    <scope>NUCLEOTIDE SEQUENCE [LARGE SCALE GENOMIC DNA]</scope>
    <source>
        <strain evidence="2">cv. PA1801</strain>
    </source>
</reference>
<gene>
    <name evidence="1" type="ORF">EPI10_006949</name>
</gene>
<comment type="caution">
    <text evidence="1">The sequence shown here is derived from an EMBL/GenBank/DDBJ whole genome shotgun (WGS) entry which is preliminary data.</text>
</comment>
<dbReference type="Proteomes" id="UP000325315">
    <property type="component" value="Unassembled WGS sequence"/>
</dbReference>
<dbReference type="AlphaFoldDB" id="A0A5B6WVR5"/>
<keyword evidence="2" id="KW-1185">Reference proteome</keyword>
<proteinExistence type="predicted"/>
<name>A0A5B6WVR5_9ROSI</name>
<dbReference type="OrthoDB" id="10328201at2759"/>
<evidence type="ECO:0000313" key="1">
    <source>
        <dbReference type="EMBL" id="KAA3484895.1"/>
    </source>
</evidence>